<evidence type="ECO:0000256" key="3">
    <source>
        <dbReference type="ARBA" id="ARBA00022576"/>
    </source>
</evidence>
<dbReference type="InterPro" id="IPR015421">
    <property type="entry name" value="PyrdxlP-dep_Trfase_major"/>
</dbReference>
<protein>
    <recommendedName>
        <fullName evidence="7">Aminotransferase</fullName>
        <ecNumber evidence="7">2.6.1.-</ecNumber>
    </recommendedName>
</protein>
<keyword evidence="5" id="KW-0663">Pyridoxal phosphate</keyword>
<dbReference type="InterPro" id="IPR004838">
    <property type="entry name" value="NHTrfase_class1_PyrdxlP-BS"/>
</dbReference>
<comment type="caution">
    <text evidence="10">The sequence shown here is derived from an EMBL/GenBank/DDBJ whole genome shotgun (WGS) entry which is preliminary data.</text>
</comment>
<dbReference type="PANTHER" id="PTHR46383">
    <property type="entry name" value="ASPARTATE AMINOTRANSFERASE"/>
    <property type="match status" value="1"/>
</dbReference>
<keyword evidence="4 7" id="KW-0808">Transferase</keyword>
<feature type="compositionally biased region" description="Low complexity" evidence="8">
    <location>
        <begin position="13"/>
        <end position="24"/>
    </location>
</feature>
<comment type="cofactor">
    <cofactor evidence="1 7">
        <name>pyridoxal 5'-phosphate</name>
        <dbReference type="ChEBI" id="CHEBI:597326"/>
    </cofactor>
</comment>
<accession>A0ABQ1IVQ1</accession>
<evidence type="ECO:0000256" key="1">
    <source>
        <dbReference type="ARBA" id="ARBA00001933"/>
    </source>
</evidence>
<evidence type="ECO:0000259" key="9">
    <source>
        <dbReference type="Pfam" id="PF00155"/>
    </source>
</evidence>
<dbReference type="GO" id="GO:0008483">
    <property type="term" value="F:transaminase activity"/>
    <property type="evidence" value="ECO:0007669"/>
    <property type="project" value="UniProtKB-KW"/>
</dbReference>
<dbReference type="RefSeq" id="WP_229708299.1">
    <property type="nucleotide sequence ID" value="NZ_BMDZ01000053.1"/>
</dbReference>
<evidence type="ECO:0000256" key="6">
    <source>
        <dbReference type="ARBA" id="ARBA00049185"/>
    </source>
</evidence>
<dbReference type="CDD" id="cd00609">
    <property type="entry name" value="AAT_like"/>
    <property type="match status" value="1"/>
</dbReference>
<evidence type="ECO:0000256" key="2">
    <source>
        <dbReference type="ARBA" id="ARBA00007441"/>
    </source>
</evidence>
<keyword evidence="11" id="KW-1185">Reference proteome</keyword>
<dbReference type="InterPro" id="IPR004839">
    <property type="entry name" value="Aminotransferase_I/II_large"/>
</dbReference>
<name>A0ABQ1IVQ1_9PROT</name>
<organism evidence="10 11">
    <name type="scientific">Tistrella bauzanensis</name>
    <dbReference type="NCBI Taxonomy" id="657419"/>
    <lineage>
        <taxon>Bacteria</taxon>
        <taxon>Pseudomonadati</taxon>
        <taxon>Pseudomonadota</taxon>
        <taxon>Alphaproteobacteria</taxon>
        <taxon>Geminicoccales</taxon>
        <taxon>Geminicoccaceae</taxon>
        <taxon>Tistrella</taxon>
    </lineage>
</organism>
<evidence type="ECO:0000313" key="11">
    <source>
        <dbReference type="Proteomes" id="UP000603352"/>
    </source>
</evidence>
<proteinExistence type="inferred from homology"/>
<dbReference type="InterPro" id="IPR015424">
    <property type="entry name" value="PyrdxlP-dep_Trfase"/>
</dbReference>
<evidence type="ECO:0000256" key="4">
    <source>
        <dbReference type="ARBA" id="ARBA00022679"/>
    </source>
</evidence>
<gene>
    <name evidence="10" type="ORF">GCM10011505_37950</name>
</gene>
<feature type="domain" description="Aminotransferase class I/classII large" evidence="9">
    <location>
        <begin position="55"/>
        <end position="414"/>
    </location>
</feature>
<keyword evidence="3 7" id="KW-0032">Aminotransferase</keyword>
<comment type="catalytic activity">
    <reaction evidence="6">
        <text>L-aspartate + 2-oxoglutarate = oxaloacetate + L-glutamate</text>
        <dbReference type="Rhea" id="RHEA:21824"/>
        <dbReference type="ChEBI" id="CHEBI:16452"/>
        <dbReference type="ChEBI" id="CHEBI:16810"/>
        <dbReference type="ChEBI" id="CHEBI:29985"/>
        <dbReference type="ChEBI" id="CHEBI:29991"/>
        <dbReference type="EC" id="2.6.1.1"/>
    </reaction>
</comment>
<dbReference type="Gene3D" id="3.40.640.10">
    <property type="entry name" value="Type I PLP-dependent aspartate aminotransferase-like (Major domain)"/>
    <property type="match status" value="1"/>
</dbReference>
<reference evidence="11" key="1">
    <citation type="journal article" date="2019" name="Int. J. Syst. Evol. Microbiol.">
        <title>The Global Catalogue of Microorganisms (GCM) 10K type strain sequencing project: providing services to taxonomists for standard genome sequencing and annotation.</title>
        <authorList>
            <consortium name="The Broad Institute Genomics Platform"/>
            <consortium name="The Broad Institute Genome Sequencing Center for Infectious Disease"/>
            <person name="Wu L."/>
            <person name="Ma J."/>
        </authorList>
    </citation>
    <scope>NUCLEOTIDE SEQUENCE [LARGE SCALE GENOMIC DNA]</scope>
    <source>
        <strain evidence="11">CGMCC 1.10188</strain>
    </source>
</reference>
<dbReference type="InterPro" id="IPR050596">
    <property type="entry name" value="AspAT/PAT-like"/>
</dbReference>
<dbReference type="EC" id="2.6.1.-" evidence="7"/>
<dbReference type="EMBL" id="BMDZ01000053">
    <property type="protein sequence ID" value="GGB53308.1"/>
    <property type="molecule type" value="Genomic_DNA"/>
</dbReference>
<dbReference type="InterPro" id="IPR015422">
    <property type="entry name" value="PyrdxlP-dep_Trfase_small"/>
</dbReference>
<feature type="region of interest" description="Disordered" evidence="8">
    <location>
        <begin position="1"/>
        <end position="30"/>
    </location>
</feature>
<sequence>MTLADSPALTQDRPPAGGRPQRQPLAGRTALVSASETARMRTLGRELAAAGRRIANMAAGELDTALAAPVRRAAIAAIEAGHNRYTDTSGLPGLRSAIAGLVAEKTGLAWTPAGISVTAGAKQALFNAAMTLIDPGCEVLIPCPYWTTFPTQIRIAGGTPVALDTTATGYLPTPAMIRAAITPATRMIVLNTPNNPTGRVYDAGLLDQIASIAQDHDLWILFDECYGALVPAPAVHVNLLRLRPDLRDRVVLVDSFSKSCAMTGWRIGYLAAPEPVIKAASAFQSHTASNPNVIAQHAVLAALTTGRAELDAFQADIRALLAGNRALALDILAGLDRVTVRPGEGGFYLYLDLGRLIGRQFADGSPVTDADAVAEHLLSEAGVASVPGSAFGDPRGLRLSYAIDGDDLATGLRALVATLNRVA</sequence>
<dbReference type="Gene3D" id="3.90.1150.10">
    <property type="entry name" value="Aspartate Aminotransferase, domain 1"/>
    <property type="match status" value="1"/>
</dbReference>
<dbReference type="Pfam" id="PF00155">
    <property type="entry name" value="Aminotran_1_2"/>
    <property type="match status" value="1"/>
</dbReference>
<comment type="similarity">
    <text evidence="2 7">Belongs to the class-I pyridoxal-phosphate-dependent aminotransferase family.</text>
</comment>
<evidence type="ECO:0000256" key="5">
    <source>
        <dbReference type="ARBA" id="ARBA00022898"/>
    </source>
</evidence>
<dbReference type="PROSITE" id="PS00105">
    <property type="entry name" value="AA_TRANSFER_CLASS_1"/>
    <property type="match status" value="1"/>
</dbReference>
<dbReference type="PANTHER" id="PTHR46383:SF1">
    <property type="entry name" value="ASPARTATE AMINOTRANSFERASE"/>
    <property type="match status" value="1"/>
</dbReference>
<dbReference type="Proteomes" id="UP000603352">
    <property type="component" value="Unassembled WGS sequence"/>
</dbReference>
<evidence type="ECO:0000313" key="10">
    <source>
        <dbReference type="EMBL" id="GGB53308.1"/>
    </source>
</evidence>
<dbReference type="SUPFAM" id="SSF53383">
    <property type="entry name" value="PLP-dependent transferases"/>
    <property type="match status" value="1"/>
</dbReference>
<evidence type="ECO:0000256" key="7">
    <source>
        <dbReference type="RuleBase" id="RU000481"/>
    </source>
</evidence>
<evidence type="ECO:0000256" key="8">
    <source>
        <dbReference type="SAM" id="MobiDB-lite"/>
    </source>
</evidence>